<name>A0ABZ1E0H2_9RHOB</name>
<dbReference type="GO" id="GO:0016787">
    <property type="term" value="F:hydrolase activity"/>
    <property type="evidence" value="ECO:0007669"/>
    <property type="project" value="UniProtKB-KW"/>
</dbReference>
<sequence>MNVAITEGLAIMPPAFSDGLDVWSSANGTSGSATYAGSASAAYVPSDADFGGCLELQKTQSTQKLRWMGQVPIRPGLYLQITARVKAVSGNLPSVRIAGYAMGASAHVSGLTEVGAATALSAYGEVVTVRAIVSVAAREGVDMAWGMDPVYGHFGIDLTGQTGGVVRIDDLEIEDVSEYFFRDLIGMVDVRDYGAKGDGSTDDAAAFAAADSDAGGRTVLVPEGSYYIASSISLQSPMRFIGTLVMPAAARLALMTSYDFPTYAAAFGDEELGLRKALQALFGYVDHNVLDLKGRRVEITKPLRVEEYAPDLSSFSNRRVLQNGQLNVIEGTAWNDVTVTSTATYNIAQPTTLTGVANVANIPVGAHITGTGVGREVYVRAKNVGAQTITLSQPLYGGSGTRSYTFTRYQYVLDFSGMDKLDRFNIANVEILCNGVSSAWMFAPDGQMNQIRDSYVVRPKDRVFTSIGRGCQDFLIDGCQFLSDEQSTPAQDRKSVVLNVNANDVKIRDSRFVRFGTTFVLNGSGHLIVGNHWFQGDNETSATRVAGLVFTQTNVQSAVTGNYIDNNIIEWTNEHDATPDFGNEYSFGGLTVTGNTCVCINTAAWFTWFSIKPYGTGHFIQGLNISNNVFKSLNGTIDKIEKVDTTFADLDYSRIRNVMIEGNMFNGVTKFTCSPVTLEMNQSTAQQVWVLDAAEYMPFGGWARNVEGIVAEGMVRDGSAARVTEMPYVQVEQGTAKQQVWLNWSKATRGRLQVRLRMDTPV</sequence>
<keyword evidence="3" id="KW-1185">Reference proteome</keyword>
<keyword evidence="2" id="KW-0378">Hydrolase</keyword>
<proteinExistence type="predicted"/>
<evidence type="ECO:0000313" key="3">
    <source>
        <dbReference type="Proteomes" id="UP001623290"/>
    </source>
</evidence>
<dbReference type="Proteomes" id="UP001623290">
    <property type="component" value="Chromosome"/>
</dbReference>
<dbReference type="InterPro" id="IPR024535">
    <property type="entry name" value="RHGA/B-epi-like_pectate_lyase"/>
</dbReference>
<evidence type="ECO:0000259" key="1">
    <source>
        <dbReference type="Pfam" id="PF12708"/>
    </source>
</evidence>
<dbReference type="RefSeq" id="WP_406721019.1">
    <property type="nucleotide sequence ID" value="NZ_CP135443.1"/>
</dbReference>
<dbReference type="EMBL" id="CP135443">
    <property type="protein sequence ID" value="WRY33971.1"/>
    <property type="molecule type" value="Genomic_DNA"/>
</dbReference>
<dbReference type="InterPro" id="IPR012334">
    <property type="entry name" value="Pectin_lyas_fold"/>
</dbReference>
<dbReference type="Gene3D" id="2.160.20.10">
    <property type="entry name" value="Single-stranded right-handed beta-helix, Pectin lyase-like"/>
    <property type="match status" value="1"/>
</dbReference>
<dbReference type="Pfam" id="PF12708">
    <property type="entry name" value="Pect-lyase_RHGA_epim"/>
    <property type="match status" value="1"/>
</dbReference>
<dbReference type="SUPFAM" id="SSF51126">
    <property type="entry name" value="Pectin lyase-like"/>
    <property type="match status" value="1"/>
</dbReference>
<gene>
    <name evidence="2" type="ORF">RPE78_01380</name>
</gene>
<protein>
    <submittedName>
        <fullName evidence="2">Glycosyl hydrolase family 28-related protein</fullName>
    </submittedName>
</protein>
<accession>A0ABZ1E0H2</accession>
<feature type="domain" description="Rhamnogalacturonase A/B/Epimerase-like pectate lyase" evidence="1">
    <location>
        <begin position="188"/>
        <end position="243"/>
    </location>
</feature>
<reference evidence="2 3" key="1">
    <citation type="submission" date="2023-09" db="EMBL/GenBank/DDBJ databases">
        <title>Thioclava shenzhenensis sp. nov., a multidrug resistant bacteria-antagonizing species isolated from coastal seawater.</title>
        <authorList>
            <person name="Long M."/>
        </authorList>
    </citation>
    <scope>NUCLEOTIDE SEQUENCE [LARGE SCALE GENOMIC DNA]</scope>
    <source>
        <strain evidence="2 3">FTW29</strain>
    </source>
</reference>
<dbReference type="InterPro" id="IPR011050">
    <property type="entry name" value="Pectin_lyase_fold/virulence"/>
</dbReference>
<organism evidence="2 3">
    <name type="scientific">Thioclava litoralis</name>
    <dbReference type="NCBI Taxonomy" id="3076557"/>
    <lineage>
        <taxon>Bacteria</taxon>
        <taxon>Pseudomonadati</taxon>
        <taxon>Pseudomonadota</taxon>
        <taxon>Alphaproteobacteria</taxon>
        <taxon>Rhodobacterales</taxon>
        <taxon>Paracoccaceae</taxon>
        <taxon>Thioclava</taxon>
    </lineage>
</organism>
<evidence type="ECO:0000313" key="2">
    <source>
        <dbReference type="EMBL" id="WRY33971.1"/>
    </source>
</evidence>